<evidence type="ECO:0000313" key="2">
    <source>
        <dbReference type="EMBL" id="KAA6354691.1"/>
    </source>
</evidence>
<gene>
    <name evidence="2" type="ORF">EZS28_049782</name>
</gene>
<feature type="region of interest" description="Disordered" evidence="1">
    <location>
        <begin position="1"/>
        <end position="52"/>
    </location>
</feature>
<dbReference type="AlphaFoldDB" id="A0A5J4TAH4"/>
<organism evidence="2 3">
    <name type="scientific">Streblomastix strix</name>
    <dbReference type="NCBI Taxonomy" id="222440"/>
    <lineage>
        <taxon>Eukaryota</taxon>
        <taxon>Metamonada</taxon>
        <taxon>Preaxostyla</taxon>
        <taxon>Oxymonadida</taxon>
        <taxon>Streblomastigidae</taxon>
        <taxon>Streblomastix</taxon>
    </lineage>
</organism>
<name>A0A5J4TAH4_9EUKA</name>
<comment type="caution">
    <text evidence="2">The sequence shown here is derived from an EMBL/GenBank/DDBJ whole genome shotgun (WGS) entry which is preliminary data.</text>
</comment>
<feature type="compositionally biased region" description="Basic and acidic residues" evidence="1">
    <location>
        <begin position="13"/>
        <end position="25"/>
    </location>
</feature>
<sequence>MSKKGKKSKSKKSRDDYELSDETGHRLGSQIQEMINANAARSRQKQQDPQSDYEYATNMQKKKFIQLNYQRLRTAQLSRIPQLMRQRGLKLKTGITQAEQQIIEDEIRRMDPSITAAEAHGGVFAISNKAARRRIYTEGFPNSLLQDLYETNIRINNEGKLTEEKYMDNSQRYDQNINSRLAQASMNLGSNQLVITPEQQLNEQMNEGSPRQKQILSKQLDSEFANQEQATDLGQSSFIDDVSPEYTLAQEKLSEAQRQQIEEDIISSMNLNTVYDIGALDWGRPPINDVYRRKPFETYDTGYKYDQFGNPVAYMKKPTQPIGKKDTKTKKNYIPTSQLIQTA</sequence>
<feature type="region of interest" description="Disordered" evidence="1">
    <location>
        <begin position="316"/>
        <end position="343"/>
    </location>
</feature>
<proteinExistence type="predicted"/>
<evidence type="ECO:0000256" key="1">
    <source>
        <dbReference type="SAM" id="MobiDB-lite"/>
    </source>
</evidence>
<feature type="compositionally biased region" description="Basic residues" evidence="1">
    <location>
        <begin position="1"/>
        <end position="12"/>
    </location>
</feature>
<dbReference type="EMBL" id="SNRW01035868">
    <property type="protein sequence ID" value="KAA6354691.1"/>
    <property type="molecule type" value="Genomic_DNA"/>
</dbReference>
<evidence type="ECO:0000313" key="3">
    <source>
        <dbReference type="Proteomes" id="UP000324800"/>
    </source>
</evidence>
<feature type="compositionally biased region" description="Polar residues" evidence="1">
    <location>
        <begin position="334"/>
        <end position="343"/>
    </location>
</feature>
<feature type="compositionally biased region" description="Polar residues" evidence="1">
    <location>
        <begin position="29"/>
        <end position="41"/>
    </location>
</feature>
<feature type="non-terminal residue" evidence="2">
    <location>
        <position position="343"/>
    </location>
</feature>
<protein>
    <submittedName>
        <fullName evidence="2">Uncharacterized protein</fullName>
    </submittedName>
</protein>
<reference evidence="2 3" key="1">
    <citation type="submission" date="2019-03" db="EMBL/GenBank/DDBJ databases">
        <title>Single cell metagenomics reveals metabolic interactions within the superorganism composed of flagellate Streblomastix strix and complex community of Bacteroidetes bacteria on its surface.</title>
        <authorList>
            <person name="Treitli S.C."/>
            <person name="Kolisko M."/>
            <person name="Husnik F."/>
            <person name="Keeling P."/>
            <person name="Hampl V."/>
        </authorList>
    </citation>
    <scope>NUCLEOTIDE SEQUENCE [LARGE SCALE GENOMIC DNA]</scope>
    <source>
        <strain evidence="2">ST1C</strain>
    </source>
</reference>
<dbReference type="Proteomes" id="UP000324800">
    <property type="component" value="Unassembled WGS sequence"/>
</dbReference>
<accession>A0A5J4TAH4</accession>